<protein>
    <submittedName>
        <fullName evidence="7">LptF/LptG family permease</fullName>
    </submittedName>
</protein>
<evidence type="ECO:0000313" key="7">
    <source>
        <dbReference type="EMBL" id="MBO8451149.1"/>
    </source>
</evidence>
<dbReference type="PANTHER" id="PTHR33529">
    <property type="entry name" value="SLR0882 PROTEIN-RELATED"/>
    <property type="match status" value="1"/>
</dbReference>
<dbReference type="Pfam" id="PF03739">
    <property type="entry name" value="LptF_LptG"/>
    <property type="match status" value="1"/>
</dbReference>
<reference evidence="7" key="1">
    <citation type="submission" date="2020-10" db="EMBL/GenBank/DDBJ databases">
        <authorList>
            <person name="Gilroy R."/>
        </authorList>
    </citation>
    <scope>NUCLEOTIDE SEQUENCE</scope>
    <source>
        <strain evidence="7">B3-4054</strain>
    </source>
</reference>
<feature type="transmembrane region" description="Helical" evidence="6">
    <location>
        <begin position="94"/>
        <end position="117"/>
    </location>
</feature>
<keyword evidence="3 6" id="KW-0812">Transmembrane</keyword>
<keyword evidence="4 6" id="KW-1133">Transmembrane helix</keyword>
<name>A0A9D9EVN7_9SPIR</name>
<dbReference type="EMBL" id="JADIMS010000158">
    <property type="protein sequence ID" value="MBO8451149.1"/>
    <property type="molecule type" value="Genomic_DNA"/>
</dbReference>
<dbReference type="PANTHER" id="PTHR33529:SF6">
    <property type="entry name" value="YJGP_YJGQ FAMILY PERMEASE"/>
    <property type="match status" value="1"/>
</dbReference>
<evidence type="ECO:0000313" key="8">
    <source>
        <dbReference type="Proteomes" id="UP000823616"/>
    </source>
</evidence>
<keyword evidence="2" id="KW-1003">Cell membrane</keyword>
<comment type="caution">
    <text evidence="7">The sequence shown here is derived from an EMBL/GenBank/DDBJ whole genome shotgun (WGS) entry which is preliminary data.</text>
</comment>
<evidence type="ECO:0000256" key="5">
    <source>
        <dbReference type="ARBA" id="ARBA00023136"/>
    </source>
</evidence>
<comment type="subcellular location">
    <subcellularLocation>
        <location evidence="1">Cell membrane</location>
        <topology evidence="1">Multi-pass membrane protein</topology>
    </subcellularLocation>
</comment>
<feature type="transmembrane region" description="Helical" evidence="6">
    <location>
        <begin position="12"/>
        <end position="30"/>
    </location>
</feature>
<dbReference type="GO" id="GO:0043190">
    <property type="term" value="C:ATP-binding cassette (ABC) transporter complex"/>
    <property type="evidence" value="ECO:0007669"/>
    <property type="project" value="TreeGrafter"/>
</dbReference>
<feature type="transmembrane region" description="Helical" evidence="6">
    <location>
        <begin position="327"/>
        <end position="349"/>
    </location>
</feature>
<feature type="transmembrane region" description="Helical" evidence="6">
    <location>
        <begin position="63"/>
        <end position="82"/>
    </location>
</feature>
<gene>
    <name evidence="7" type="ORF">IAA96_08605</name>
</gene>
<dbReference type="AlphaFoldDB" id="A0A9D9EVN7"/>
<accession>A0A9D9EVN7</accession>
<feature type="transmembrane region" description="Helical" evidence="6">
    <location>
        <begin position="273"/>
        <end position="290"/>
    </location>
</feature>
<sequence>MNRLQRYLFRNFMPVCAVALLFFILILELVDLFANLWRYLANEAPLADVCRVMLFYAPKCLSWSLPVAVLFAASYTIGSMYARNELTAVFSSGYPLFALTFPLLAFGMLLSFGLFFFEDRVVIHSLVKKNELTRILTRSDTSLSNANIVVTDESRRTVYTAEYYRDSDQTLYNVFVVVRDDRGSVQASVRSPSASWNGAAWNLTDPQVLIRRDGILVPGNADCFSFSEPPDLFRRNITSMDELPVAEAGSHIETLRRAGQPYAEDLADYYRRFSFPLTVFIVLFFSVSLAGRFKKNVLLMSLLLSLSVAVSYYVLQMVTMLLAKWEYISPFAGAWLPVAVFAAASTGILKTART</sequence>
<proteinExistence type="predicted"/>
<organism evidence="7 8">
    <name type="scientific">Candidatus Avitreponema avistercoris</name>
    <dbReference type="NCBI Taxonomy" id="2840705"/>
    <lineage>
        <taxon>Bacteria</taxon>
        <taxon>Pseudomonadati</taxon>
        <taxon>Spirochaetota</taxon>
        <taxon>Spirochaetia</taxon>
        <taxon>Spirochaetales</taxon>
        <taxon>Candidatus Avitreponema</taxon>
    </lineage>
</organism>
<dbReference type="Proteomes" id="UP000823616">
    <property type="component" value="Unassembled WGS sequence"/>
</dbReference>
<dbReference type="GO" id="GO:0015920">
    <property type="term" value="P:lipopolysaccharide transport"/>
    <property type="evidence" value="ECO:0007669"/>
    <property type="project" value="TreeGrafter"/>
</dbReference>
<evidence type="ECO:0000256" key="3">
    <source>
        <dbReference type="ARBA" id="ARBA00022692"/>
    </source>
</evidence>
<evidence type="ECO:0000256" key="6">
    <source>
        <dbReference type="SAM" id="Phobius"/>
    </source>
</evidence>
<reference evidence="7" key="2">
    <citation type="journal article" date="2021" name="PeerJ">
        <title>Extensive microbial diversity within the chicken gut microbiome revealed by metagenomics and culture.</title>
        <authorList>
            <person name="Gilroy R."/>
            <person name="Ravi A."/>
            <person name="Getino M."/>
            <person name="Pursley I."/>
            <person name="Horton D.L."/>
            <person name="Alikhan N.F."/>
            <person name="Baker D."/>
            <person name="Gharbi K."/>
            <person name="Hall N."/>
            <person name="Watson M."/>
            <person name="Adriaenssens E.M."/>
            <person name="Foster-Nyarko E."/>
            <person name="Jarju S."/>
            <person name="Secka A."/>
            <person name="Antonio M."/>
            <person name="Oren A."/>
            <person name="Chaudhuri R.R."/>
            <person name="La Ragione R."/>
            <person name="Hildebrand F."/>
            <person name="Pallen M.J."/>
        </authorList>
    </citation>
    <scope>NUCLEOTIDE SEQUENCE</scope>
    <source>
        <strain evidence="7">B3-4054</strain>
    </source>
</reference>
<evidence type="ECO:0000256" key="1">
    <source>
        <dbReference type="ARBA" id="ARBA00004651"/>
    </source>
</evidence>
<evidence type="ECO:0000256" key="4">
    <source>
        <dbReference type="ARBA" id="ARBA00022989"/>
    </source>
</evidence>
<feature type="transmembrane region" description="Helical" evidence="6">
    <location>
        <begin position="297"/>
        <end position="315"/>
    </location>
</feature>
<dbReference type="InterPro" id="IPR005495">
    <property type="entry name" value="LptG/LptF_permease"/>
</dbReference>
<evidence type="ECO:0000256" key="2">
    <source>
        <dbReference type="ARBA" id="ARBA00022475"/>
    </source>
</evidence>
<keyword evidence="5 6" id="KW-0472">Membrane</keyword>